<dbReference type="RefSeq" id="WP_181584403.1">
    <property type="nucleotide sequence ID" value="NZ_CP059399.1"/>
</dbReference>
<feature type="transmembrane region" description="Helical" evidence="1">
    <location>
        <begin position="21"/>
        <end position="38"/>
    </location>
</feature>
<proteinExistence type="predicted"/>
<keyword evidence="1" id="KW-0812">Transmembrane</keyword>
<organism evidence="2 3">
    <name type="scientific">Nocardia huaxiensis</name>
    <dbReference type="NCBI Taxonomy" id="2755382"/>
    <lineage>
        <taxon>Bacteria</taxon>
        <taxon>Bacillati</taxon>
        <taxon>Actinomycetota</taxon>
        <taxon>Actinomycetes</taxon>
        <taxon>Mycobacteriales</taxon>
        <taxon>Nocardiaceae</taxon>
        <taxon>Nocardia</taxon>
    </lineage>
</organism>
<name>A0A7D6ZKB4_9NOCA</name>
<feature type="transmembrane region" description="Helical" evidence="1">
    <location>
        <begin position="133"/>
        <end position="152"/>
    </location>
</feature>
<sequence>MSQQWIPLAYDPNRRWPMSRVVVLIGIALTLLGTRAPLFTTQGGRFSYDLQDLKDKGAPGVVLLTIGLVVIAALALAVERVQIPPVRLALLVLAVAETLGALVAVLSGYSMVLARLAAGSGWYLDSPKGEVEFRWGLMALVLGLALLIGGAVEWQRRGAAIAEAQAAHS</sequence>
<keyword evidence="1" id="KW-1133">Transmembrane helix</keyword>
<keyword evidence="1" id="KW-0472">Membrane</keyword>
<keyword evidence="3" id="KW-1185">Reference proteome</keyword>
<protein>
    <submittedName>
        <fullName evidence="2">Uncharacterized protein</fullName>
    </submittedName>
</protein>
<accession>A0A7D6ZKB4</accession>
<reference evidence="2 3" key="1">
    <citation type="submission" date="2020-07" db="EMBL/GenBank/DDBJ databases">
        <authorList>
            <person name="Zhuang K."/>
            <person name="Ran Y."/>
        </authorList>
    </citation>
    <scope>NUCLEOTIDE SEQUENCE [LARGE SCALE GENOMIC DNA]</scope>
    <source>
        <strain evidence="2 3">WCH-YHL-001</strain>
    </source>
</reference>
<dbReference type="KEGG" id="nhu:H0264_14285"/>
<evidence type="ECO:0000313" key="2">
    <source>
        <dbReference type="EMBL" id="QLY33239.1"/>
    </source>
</evidence>
<evidence type="ECO:0000313" key="3">
    <source>
        <dbReference type="Proteomes" id="UP000515512"/>
    </source>
</evidence>
<dbReference type="Proteomes" id="UP000515512">
    <property type="component" value="Chromosome"/>
</dbReference>
<dbReference type="EMBL" id="CP059399">
    <property type="protein sequence ID" value="QLY33239.1"/>
    <property type="molecule type" value="Genomic_DNA"/>
</dbReference>
<gene>
    <name evidence="2" type="ORF">H0264_14285</name>
</gene>
<evidence type="ECO:0000256" key="1">
    <source>
        <dbReference type="SAM" id="Phobius"/>
    </source>
</evidence>
<feature type="transmembrane region" description="Helical" evidence="1">
    <location>
        <begin position="58"/>
        <end position="78"/>
    </location>
</feature>
<feature type="transmembrane region" description="Helical" evidence="1">
    <location>
        <begin position="90"/>
        <end position="113"/>
    </location>
</feature>
<dbReference type="AlphaFoldDB" id="A0A7D6ZKB4"/>